<evidence type="ECO:0000313" key="2">
    <source>
        <dbReference type="Proteomes" id="UP000488299"/>
    </source>
</evidence>
<dbReference type="EMBL" id="WELI01000008">
    <property type="protein sequence ID" value="KAB7728453.1"/>
    <property type="molecule type" value="Genomic_DNA"/>
</dbReference>
<comment type="caution">
    <text evidence="1">The sequence shown here is derived from an EMBL/GenBank/DDBJ whole genome shotgun (WGS) entry which is preliminary data.</text>
</comment>
<sequence>MRSQITVEPWRIDAIRQRMIYEVELKGEQTILSRCLSGREVENVRSDKDILSLRELLQQTYLRNVLYLDDNYDQTKKLCYDIAKLVEVEHWAHQHSLTYPLVASIDNHLRASYILFSDHRPLIRKFLDFDYAMYGDTEQDIRTRWRQVERGVAIYGYSMYSLANGEFERVQRCIEVATRLYHKGEHKANHLDVHIEVWQAIEQRDKTRLQRGILTLIKKAHKGMNVDNRFCLCPLS</sequence>
<reference evidence="1 2" key="1">
    <citation type="submission" date="2019-10" db="EMBL/GenBank/DDBJ databases">
        <title>Rudanella paleaurantiibacter sp. nov., isolated from sludge.</title>
        <authorList>
            <person name="Xu S.Q."/>
        </authorList>
    </citation>
    <scope>NUCLEOTIDE SEQUENCE [LARGE SCALE GENOMIC DNA]</scope>
    <source>
        <strain evidence="1 2">HX-22-17</strain>
    </source>
</reference>
<name>A0A7J5TVY4_9BACT</name>
<dbReference type="RefSeq" id="WP_152125801.1">
    <property type="nucleotide sequence ID" value="NZ_WELI01000008.1"/>
</dbReference>
<proteinExistence type="predicted"/>
<accession>A0A7J5TVY4</accession>
<protein>
    <submittedName>
        <fullName evidence="1">Uncharacterized protein</fullName>
    </submittedName>
</protein>
<dbReference type="Proteomes" id="UP000488299">
    <property type="component" value="Unassembled WGS sequence"/>
</dbReference>
<evidence type="ECO:0000313" key="1">
    <source>
        <dbReference type="EMBL" id="KAB7728453.1"/>
    </source>
</evidence>
<keyword evidence="2" id="KW-1185">Reference proteome</keyword>
<gene>
    <name evidence="1" type="ORF">F5984_18960</name>
</gene>
<organism evidence="1 2">
    <name type="scientific">Rudanella paleaurantiibacter</name>
    <dbReference type="NCBI Taxonomy" id="2614655"/>
    <lineage>
        <taxon>Bacteria</taxon>
        <taxon>Pseudomonadati</taxon>
        <taxon>Bacteroidota</taxon>
        <taxon>Cytophagia</taxon>
        <taxon>Cytophagales</taxon>
        <taxon>Cytophagaceae</taxon>
        <taxon>Rudanella</taxon>
    </lineage>
</organism>
<dbReference type="AlphaFoldDB" id="A0A7J5TVY4"/>